<feature type="transmembrane region" description="Helical" evidence="5">
    <location>
        <begin position="404"/>
        <end position="419"/>
    </location>
</feature>
<sequence length="431" mass="49521">MVEMQKNKHSVMYFFIVSIFLMDSNLLYLIKLPGSISQINTPFNKYAILLTIILLFVIIKKSSLNIMEKYGFFSKYLVLVIFGLILLFIYSMVKYSENLVDMFIISHHYFIFLFSIPLFFFLKNAEEGEKRIIKVIIIISVLTCLISLIQSLLFSKTGRVVLPGLTTDMYSIRSGRLRLATTNVNNLAILFLLSGIVSNEIKKKRKIILFIILVFEFFVCYYVFMSRSLLIVYFITAIMVIFFSKSKNRVFNILTVLFIGFGILYFFDTSEFVNSFSVYSSTGMGLSTSNRLDGIKYFLNVFAQNPFFGNGFIRESRFDLSTILHGPGLTYYYSDLGIVGLIAESGIIGFASYAFFLYFILKNWIFLTLGKLKTTTFGYSVLTAMLFFVISTSANLIVTNPRRVISLAVIMAFYVYYLDKQKNRGGEHEIL</sequence>
<feature type="transmembrane region" description="Helical" evidence="5">
    <location>
        <begin position="336"/>
        <end position="361"/>
    </location>
</feature>
<feature type="transmembrane region" description="Helical" evidence="5">
    <location>
        <begin position="175"/>
        <end position="195"/>
    </location>
</feature>
<evidence type="ECO:0000256" key="4">
    <source>
        <dbReference type="ARBA" id="ARBA00023136"/>
    </source>
</evidence>
<evidence type="ECO:0000256" key="3">
    <source>
        <dbReference type="ARBA" id="ARBA00022989"/>
    </source>
</evidence>
<dbReference type="InterPro" id="IPR051533">
    <property type="entry name" value="WaaL-like"/>
</dbReference>
<feature type="transmembrane region" description="Helical" evidence="5">
    <location>
        <begin position="72"/>
        <end position="93"/>
    </location>
</feature>
<dbReference type="PANTHER" id="PTHR37422:SF13">
    <property type="entry name" value="LIPOPOLYSACCHARIDE BIOSYNTHESIS PROTEIN PA4999-RELATED"/>
    <property type="match status" value="1"/>
</dbReference>
<dbReference type="Proteomes" id="UP001252875">
    <property type="component" value="Unassembled WGS sequence"/>
</dbReference>
<feature type="transmembrane region" description="Helical" evidence="5">
    <location>
        <begin position="99"/>
        <end position="120"/>
    </location>
</feature>
<dbReference type="InterPro" id="IPR007016">
    <property type="entry name" value="O-antigen_ligase-rel_domated"/>
</dbReference>
<dbReference type="EMBL" id="JARPYI010000018">
    <property type="protein sequence ID" value="MDT2602296.1"/>
    <property type="molecule type" value="Genomic_DNA"/>
</dbReference>
<accession>A0ABU3F806</accession>
<proteinExistence type="predicted"/>
<evidence type="ECO:0000313" key="8">
    <source>
        <dbReference type="Proteomes" id="UP001252875"/>
    </source>
</evidence>
<comment type="subcellular location">
    <subcellularLocation>
        <location evidence="1">Membrane</location>
        <topology evidence="1">Multi-pass membrane protein</topology>
    </subcellularLocation>
</comment>
<keyword evidence="2 5" id="KW-0812">Transmembrane</keyword>
<dbReference type="PANTHER" id="PTHR37422">
    <property type="entry name" value="TEICHURONIC ACID BIOSYNTHESIS PROTEIN TUAE"/>
    <property type="match status" value="1"/>
</dbReference>
<keyword evidence="3 5" id="KW-1133">Transmembrane helix</keyword>
<feature type="transmembrane region" description="Helical" evidence="5">
    <location>
        <begin position="207"/>
        <end position="224"/>
    </location>
</feature>
<evidence type="ECO:0000313" key="7">
    <source>
        <dbReference type="EMBL" id="MDT2602296.1"/>
    </source>
</evidence>
<evidence type="ECO:0000256" key="2">
    <source>
        <dbReference type="ARBA" id="ARBA00022692"/>
    </source>
</evidence>
<feature type="transmembrane region" description="Helical" evidence="5">
    <location>
        <begin position="43"/>
        <end position="60"/>
    </location>
</feature>
<evidence type="ECO:0000256" key="1">
    <source>
        <dbReference type="ARBA" id="ARBA00004141"/>
    </source>
</evidence>
<feature type="transmembrane region" description="Helical" evidence="5">
    <location>
        <begin position="250"/>
        <end position="267"/>
    </location>
</feature>
<organism evidence="7 8">
    <name type="scientific">Enterococcus hulanensis</name>
    <dbReference type="NCBI Taxonomy" id="2559929"/>
    <lineage>
        <taxon>Bacteria</taxon>
        <taxon>Bacillati</taxon>
        <taxon>Bacillota</taxon>
        <taxon>Bacilli</taxon>
        <taxon>Lactobacillales</taxon>
        <taxon>Enterococcaceae</taxon>
        <taxon>Enterococcus</taxon>
    </lineage>
</organism>
<feature type="domain" description="O-antigen ligase-related" evidence="6">
    <location>
        <begin position="218"/>
        <end position="353"/>
    </location>
</feature>
<feature type="transmembrane region" description="Helical" evidence="5">
    <location>
        <begin position="377"/>
        <end position="398"/>
    </location>
</feature>
<comment type="caution">
    <text evidence="7">The sequence shown here is derived from an EMBL/GenBank/DDBJ whole genome shotgun (WGS) entry which is preliminary data.</text>
</comment>
<dbReference type="Pfam" id="PF04932">
    <property type="entry name" value="Wzy_C"/>
    <property type="match status" value="1"/>
</dbReference>
<evidence type="ECO:0000256" key="5">
    <source>
        <dbReference type="SAM" id="Phobius"/>
    </source>
</evidence>
<protein>
    <recommendedName>
        <fullName evidence="6">O-antigen ligase-related domain-containing protein</fullName>
    </recommendedName>
</protein>
<keyword evidence="4 5" id="KW-0472">Membrane</keyword>
<feature type="transmembrane region" description="Helical" evidence="5">
    <location>
        <begin position="12"/>
        <end position="31"/>
    </location>
</feature>
<feature type="transmembrane region" description="Helical" evidence="5">
    <location>
        <begin position="230"/>
        <end position="245"/>
    </location>
</feature>
<feature type="transmembrane region" description="Helical" evidence="5">
    <location>
        <begin position="132"/>
        <end position="155"/>
    </location>
</feature>
<dbReference type="RefSeq" id="WP_311823579.1">
    <property type="nucleotide sequence ID" value="NZ_JARPYF010000017.1"/>
</dbReference>
<gene>
    <name evidence="7" type="ORF">P7D85_21260</name>
</gene>
<keyword evidence="8" id="KW-1185">Reference proteome</keyword>
<name>A0ABU3F806_9ENTE</name>
<reference evidence="7 8" key="1">
    <citation type="submission" date="2023-03" db="EMBL/GenBank/DDBJ databases">
        <authorList>
            <person name="Shen W."/>
            <person name="Cai J."/>
        </authorList>
    </citation>
    <scope>NUCLEOTIDE SEQUENCE [LARGE SCALE GENOMIC DNA]</scope>
    <source>
        <strain evidence="7 8">D6-4</strain>
    </source>
</reference>
<evidence type="ECO:0000259" key="6">
    <source>
        <dbReference type="Pfam" id="PF04932"/>
    </source>
</evidence>